<keyword evidence="3" id="KW-1185">Reference proteome</keyword>
<dbReference type="AlphaFoldDB" id="A0A939HJJ8"/>
<proteinExistence type="predicted"/>
<feature type="region of interest" description="Disordered" evidence="1">
    <location>
        <begin position="119"/>
        <end position="162"/>
    </location>
</feature>
<dbReference type="Proteomes" id="UP000664073">
    <property type="component" value="Unassembled WGS sequence"/>
</dbReference>
<protein>
    <submittedName>
        <fullName evidence="2">Uncharacterized protein</fullName>
    </submittedName>
</protein>
<name>A0A939HJJ8_9PROT</name>
<dbReference type="EMBL" id="JAFVMH010000002">
    <property type="protein sequence ID" value="MBO1324617.1"/>
    <property type="molecule type" value="Genomic_DNA"/>
</dbReference>
<accession>A0A939HJJ8</accession>
<organism evidence="2 3">
    <name type="scientific">Acetobacter garciniae</name>
    <dbReference type="NCBI Taxonomy" id="2817435"/>
    <lineage>
        <taxon>Bacteria</taxon>
        <taxon>Pseudomonadati</taxon>
        <taxon>Pseudomonadota</taxon>
        <taxon>Alphaproteobacteria</taxon>
        <taxon>Acetobacterales</taxon>
        <taxon>Acetobacteraceae</taxon>
        <taxon>Acetobacter</taxon>
    </lineage>
</organism>
<dbReference type="RefSeq" id="WP_207845302.1">
    <property type="nucleotide sequence ID" value="NZ_JAFVMH010000002.1"/>
</dbReference>
<evidence type="ECO:0000256" key="1">
    <source>
        <dbReference type="SAM" id="MobiDB-lite"/>
    </source>
</evidence>
<gene>
    <name evidence="2" type="ORF">J2D77_05550</name>
</gene>
<sequence>MNSHAAQMDKIRLRYSPNRKTLSEGNNPQEMNFTIRILKQAIFRQIPVCFHKEYFLLSWRRRNIDPAGFNFMGVFASGLLRLFKSAFQCLGVLLSMTGTLFLRASGQTTATRDAACPVMAAPFTGGPENPRPPPGPSADDTPDKRETRSVQPRQRANHAGRSPVLKTVCRQPYLQANRNVGIAKCDFFHPNTAGIFQGGNTPRHGERGIAIVRKGNPHATPPHIPRAGMICRAAQQ</sequence>
<evidence type="ECO:0000313" key="3">
    <source>
        <dbReference type="Proteomes" id="UP000664073"/>
    </source>
</evidence>
<reference evidence="2" key="1">
    <citation type="submission" date="2021-03" db="EMBL/GenBank/DDBJ databases">
        <title>The complete genome sequence of Acetobacter sp. TBRC 12339.</title>
        <authorList>
            <person name="Charoenyingcharoen P."/>
            <person name="Yukphan P."/>
        </authorList>
    </citation>
    <scope>NUCLEOTIDE SEQUENCE</scope>
    <source>
        <strain evidence="2">TBRC 12339</strain>
    </source>
</reference>
<comment type="caution">
    <text evidence="2">The sequence shown here is derived from an EMBL/GenBank/DDBJ whole genome shotgun (WGS) entry which is preliminary data.</text>
</comment>
<evidence type="ECO:0000313" key="2">
    <source>
        <dbReference type="EMBL" id="MBO1324617.1"/>
    </source>
</evidence>